<feature type="signal peptide" evidence="2">
    <location>
        <begin position="1"/>
        <end position="23"/>
    </location>
</feature>
<sequence length="91" mass="9643">MIKSFALLAAAGLTLAMTQPAVAQDTATSAEQPAKEKKVCKTQPPAVGSRLGARRVCRTQAEWDEQQQNARDTANDMSQRGQLEGTSGPNG</sequence>
<feature type="chain" id="PRO_5024382652" evidence="2">
    <location>
        <begin position="24"/>
        <end position="91"/>
    </location>
</feature>
<comment type="caution">
    <text evidence="3">The sequence shown here is derived from an EMBL/GenBank/DDBJ whole genome shotgun (WGS) entry which is preliminary data.</text>
</comment>
<dbReference type="RefSeq" id="WP_138615377.1">
    <property type="nucleotide sequence ID" value="NZ_VCAO01000001.1"/>
</dbReference>
<evidence type="ECO:0000313" key="4">
    <source>
        <dbReference type="Proteomes" id="UP000309668"/>
    </source>
</evidence>
<evidence type="ECO:0000256" key="2">
    <source>
        <dbReference type="SAM" id="SignalP"/>
    </source>
</evidence>
<feature type="region of interest" description="Disordered" evidence="1">
    <location>
        <begin position="61"/>
        <end position="91"/>
    </location>
</feature>
<dbReference type="OrthoDB" id="7429159at2"/>
<feature type="region of interest" description="Disordered" evidence="1">
    <location>
        <begin position="21"/>
        <end position="47"/>
    </location>
</feature>
<proteinExistence type="predicted"/>
<dbReference type="AlphaFoldDB" id="A0A5S3P8R4"/>
<gene>
    <name evidence="3" type="ORF">FEV51_01040</name>
</gene>
<evidence type="ECO:0000256" key="1">
    <source>
        <dbReference type="SAM" id="MobiDB-lite"/>
    </source>
</evidence>
<accession>A0A5S3P8R4</accession>
<dbReference type="Proteomes" id="UP000309668">
    <property type="component" value="Unassembled WGS sequence"/>
</dbReference>
<feature type="compositionally biased region" description="Polar residues" evidence="1">
    <location>
        <begin position="66"/>
        <end position="91"/>
    </location>
</feature>
<reference evidence="3 4" key="1">
    <citation type="submission" date="2019-05" db="EMBL/GenBank/DDBJ databases">
        <title>Erythrobacter marisflavi sp. nov., isolated from isolated from water of an estuary environment.</title>
        <authorList>
            <person name="Yoon J.-H."/>
        </authorList>
    </citation>
    <scope>NUCLEOTIDE SEQUENCE [LARGE SCALE GENOMIC DNA]</scope>
    <source>
        <strain evidence="3 4">KEM-5</strain>
    </source>
</reference>
<evidence type="ECO:0000313" key="3">
    <source>
        <dbReference type="EMBL" id="TMM49816.1"/>
    </source>
</evidence>
<keyword evidence="2" id="KW-0732">Signal</keyword>
<name>A0A5S3P8R4_9SPHN</name>
<organism evidence="3 4">
    <name type="scientific">Qipengyuania marisflavi</name>
    <dbReference type="NCBI Taxonomy" id="2486356"/>
    <lineage>
        <taxon>Bacteria</taxon>
        <taxon>Pseudomonadati</taxon>
        <taxon>Pseudomonadota</taxon>
        <taxon>Alphaproteobacteria</taxon>
        <taxon>Sphingomonadales</taxon>
        <taxon>Erythrobacteraceae</taxon>
        <taxon>Qipengyuania</taxon>
    </lineage>
</organism>
<protein>
    <submittedName>
        <fullName evidence="3">Uncharacterized protein</fullName>
    </submittedName>
</protein>
<keyword evidence="4" id="KW-1185">Reference proteome</keyword>
<dbReference type="EMBL" id="VCAO01000001">
    <property type="protein sequence ID" value="TMM49816.1"/>
    <property type="molecule type" value="Genomic_DNA"/>
</dbReference>